<dbReference type="Proteomes" id="UP000504618">
    <property type="component" value="Unplaced"/>
</dbReference>
<proteinExistence type="predicted"/>
<gene>
    <name evidence="3" type="primary">LOC112465072</name>
</gene>
<feature type="region of interest" description="Disordered" evidence="1">
    <location>
        <begin position="1"/>
        <end position="53"/>
    </location>
</feature>
<organism evidence="2 3">
    <name type="scientific">Temnothorax curvispinosus</name>
    <dbReference type="NCBI Taxonomy" id="300111"/>
    <lineage>
        <taxon>Eukaryota</taxon>
        <taxon>Metazoa</taxon>
        <taxon>Ecdysozoa</taxon>
        <taxon>Arthropoda</taxon>
        <taxon>Hexapoda</taxon>
        <taxon>Insecta</taxon>
        <taxon>Pterygota</taxon>
        <taxon>Neoptera</taxon>
        <taxon>Endopterygota</taxon>
        <taxon>Hymenoptera</taxon>
        <taxon>Apocrita</taxon>
        <taxon>Aculeata</taxon>
        <taxon>Formicoidea</taxon>
        <taxon>Formicidae</taxon>
        <taxon>Myrmicinae</taxon>
        <taxon>Temnothorax</taxon>
    </lineage>
</organism>
<reference evidence="3" key="1">
    <citation type="submission" date="2025-08" db="UniProtKB">
        <authorList>
            <consortium name="RefSeq"/>
        </authorList>
    </citation>
    <scope>IDENTIFICATION</scope>
    <source>
        <tissue evidence="3">Whole body</tissue>
    </source>
</reference>
<accession>A0A6J1R5H7</accession>
<dbReference type="OrthoDB" id="8197186at2759"/>
<evidence type="ECO:0000313" key="3">
    <source>
        <dbReference type="RefSeq" id="XP_024888211.1"/>
    </source>
</evidence>
<protein>
    <submittedName>
        <fullName evidence="3">Uncharacterized protein LOC112465072</fullName>
    </submittedName>
</protein>
<dbReference type="AlphaFoldDB" id="A0A6J1R5H7"/>
<evidence type="ECO:0000256" key="1">
    <source>
        <dbReference type="SAM" id="MobiDB-lite"/>
    </source>
</evidence>
<keyword evidence="2" id="KW-1185">Reference proteome</keyword>
<name>A0A6J1R5H7_9HYME</name>
<dbReference type="RefSeq" id="XP_024888211.1">
    <property type="nucleotide sequence ID" value="XM_025032443.1"/>
</dbReference>
<feature type="non-terminal residue" evidence="3">
    <location>
        <position position="84"/>
    </location>
</feature>
<dbReference type="GeneID" id="112465072"/>
<sequence>MATKKYDDGVSDDTSGSDFDDEEDPDKIEVPGGGKDLATAAGIGSIKDEKPVDLPENSLEKTQGALNELNQKFGNKIPGGLVTK</sequence>
<evidence type="ECO:0000313" key="2">
    <source>
        <dbReference type="Proteomes" id="UP000504618"/>
    </source>
</evidence>